<gene>
    <name evidence="2" type="ORF">A4G28_21040</name>
</gene>
<accession>A0A164E9A0</accession>
<comment type="caution">
    <text evidence="2">The sequence shown here is derived from an EMBL/GenBank/DDBJ whole genome shotgun (WGS) entry which is preliminary data.</text>
</comment>
<dbReference type="Gene3D" id="3.40.33.10">
    <property type="entry name" value="CAP"/>
    <property type="match status" value="1"/>
</dbReference>
<organism evidence="2 3">
    <name type="scientific">Mycobacterium ostraviense</name>
    <dbReference type="NCBI Taxonomy" id="2738409"/>
    <lineage>
        <taxon>Bacteria</taxon>
        <taxon>Bacillati</taxon>
        <taxon>Actinomycetota</taxon>
        <taxon>Actinomycetes</taxon>
        <taxon>Mycobacteriales</taxon>
        <taxon>Mycobacteriaceae</taxon>
        <taxon>Mycobacterium</taxon>
    </lineage>
</organism>
<feature type="signal peptide" evidence="1">
    <location>
        <begin position="1"/>
        <end position="25"/>
    </location>
</feature>
<dbReference type="EMBL" id="LWCI01000033">
    <property type="protein sequence ID" value="KZS67200.1"/>
    <property type="molecule type" value="Genomic_DNA"/>
</dbReference>
<evidence type="ECO:0000313" key="2">
    <source>
        <dbReference type="EMBL" id="KZS67200.1"/>
    </source>
</evidence>
<dbReference type="InterPro" id="IPR035940">
    <property type="entry name" value="CAP_sf"/>
</dbReference>
<evidence type="ECO:0008006" key="4">
    <source>
        <dbReference type="Google" id="ProtNLM"/>
    </source>
</evidence>
<keyword evidence="1" id="KW-0732">Signal</keyword>
<feature type="chain" id="PRO_5039119473" description="CAP domain-containing protein" evidence="1">
    <location>
        <begin position="26"/>
        <end position="174"/>
    </location>
</feature>
<dbReference type="PANTHER" id="PTHR31157">
    <property type="entry name" value="SCP DOMAIN-CONTAINING PROTEIN"/>
    <property type="match status" value="1"/>
</dbReference>
<evidence type="ECO:0000256" key="1">
    <source>
        <dbReference type="SAM" id="SignalP"/>
    </source>
</evidence>
<proteinExistence type="predicted"/>
<dbReference type="Proteomes" id="UP000077342">
    <property type="component" value="Unassembled WGS sequence"/>
</dbReference>
<sequence length="174" mass="18432">MDRRTARVNAVGPILSAAFAAGALAAMPPANADNKRLNDSVVANVYTVQHNAGCTNDVRINLQLQLAAQWHTVDVLNNRALDGDFGSDGSTVQDRATAAGYRGSVAETVAINPALAISGIEVINQWYYNPAYLAIMQNCAYTQMGVWSENSLDRSVVVTVYGAPADHPAPRGSA</sequence>
<keyword evidence="3" id="KW-1185">Reference proteome</keyword>
<reference evidence="3" key="1">
    <citation type="submission" date="2016-04" db="EMBL/GenBank/DDBJ databases">
        <authorList>
            <person name="Strapagiel D."/>
            <person name="Borowka P."/>
            <person name="Marciniak B."/>
            <person name="Bakula Z."/>
            <person name="Van Ingen J."/>
            <person name="Safianowska A."/>
            <person name="Dziadek J."/>
            <person name="Jagielski T."/>
        </authorList>
    </citation>
    <scope>NUCLEOTIDE SEQUENCE [LARGE SCALE GENOMIC DNA]</scope>
    <source>
        <strain evidence="3">1010001458</strain>
    </source>
</reference>
<evidence type="ECO:0000313" key="3">
    <source>
        <dbReference type="Proteomes" id="UP000077342"/>
    </source>
</evidence>
<protein>
    <recommendedName>
        <fullName evidence="4">CAP domain-containing protein</fullName>
    </recommendedName>
</protein>
<name>A0A164E9A0_9MYCO</name>
<dbReference type="AlphaFoldDB" id="A0A164E9A0"/>
<dbReference type="PANTHER" id="PTHR31157:SF1">
    <property type="entry name" value="SCP DOMAIN-CONTAINING PROTEIN"/>
    <property type="match status" value="1"/>
</dbReference>
<dbReference type="CDD" id="cd05379">
    <property type="entry name" value="CAP_bacterial"/>
    <property type="match status" value="1"/>
</dbReference>